<evidence type="ECO:0000256" key="5">
    <source>
        <dbReference type="ARBA" id="ARBA00022741"/>
    </source>
</evidence>
<dbReference type="EC" id="2.7.13.3" evidence="2"/>
<dbReference type="InterPro" id="IPR050482">
    <property type="entry name" value="Sensor_HK_TwoCompSys"/>
</dbReference>
<keyword evidence="6" id="KW-0418">Kinase</keyword>
<dbReference type="SUPFAM" id="SSF55874">
    <property type="entry name" value="ATPase domain of HSP90 chaperone/DNA topoisomerase II/histidine kinase"/>
    <property type="match status" value="1"/>
</dbReference>
<dbReference type="OrthoDB" id="9778366at2"/>
<organism evidence="12 13">
    <name type="scientific">Myroides marinus</name>
    <dbReference type="NCBI Taxonomy" id="703342"/>
    <lineage>
        <taxon>Bacteria</taxon>
        <taxon>Pseudomonadati</taxon>
        <taxon>Bacteroidota</taxon>
        <taxon>Flavobacteriia</taxon>
        <taxon>Flavobacteriales</taxon>
        <taxon>Flavobacteriaceae</taxon>
        <taxon>Myroides</taxon>
    </lineage>
</organism>
<dbReference type="Gene3D" id="1.20.5.1930">
    <property type="match status" value="1"/>
</dbReference>
<dbReference type="Proteomes" id="UP000076630">
    <property type="component" value="Unassembled WGS sequence"/>
</dbReference>
<keyword evidence="5" id="KW-0547">Nucleotide-binding</keyword>
<dbReference type="GO" id="GO:0016020">
    <property type="term" value="C:membrane"/>
    <property type="evidence" value="ECO:0007669"/>
    <property type="project" value="InterPro"/>
</dbReference>
<dbReference type="Gene3D" id="3.30.565.10">
    <property type="entry name" value="Histidine kinase-like ATPase, C-terminal domain"/>
    <property type="match status" value="1"/>
</dbReference>
<evidence type="ECO:0000256" key="10">
    <source>
        <dbReference type="SAM" id="Phobius"/>
    </source>
</evidence>
<keyword evidence="10" id="KW-0472">Membrane</keyword>
<evidence type="ECO:0000256" key="2">
    <source>
        <dbReference type="ARBA" id="ARBA00012438"/>
    </source>
</evidence>
<dbReference type="AlphaFoldDB" id="A0A161S2B9"/>
<proteinExistence type="predicted"/>
<evidence type="ECO:0000256" key="8">
    <source>
        <dbReference type="ARBA" id="ARBA00023012"/>
    </source>
</evidence>
<dbReference type="InterPro" id="IPR003594">
    <property type="entry name" value="HATPase_dom"/>
</dbReference>
<evidence type="ECO:0000313" key="13">
    <source>
        <dbReference type="Proteomes" id="UP000076630"/>
    </source>
</evidence>
<dbReference type="InterPro" id="IPR011990">
    <property type="entry name" value="TPR-like_helical_dom_sf"/>
</dbReference>
<comment type="catalytic activity">
    <reaction evidence="1">
        <text>ATP + protein L-histidine = ADP + protein N-phospho-L-histidine.</text>
        <dbReference type="EC" id="2.7.13.3"/>
    </reaction>
</comment>
<feature type="coiled-coil region" evidence="9">
    <location>
        <begin position="404"/>
        <end position="491"/>
    </location>
</feature>
<keyword evidence="10" id="KW-0812">Transmembrane</keyword>
<keyword evidence="10" id="KW-1133">Transmembrane helix</keyword>
<feature type="domain" description="Histidine kinase" evidence="11">
    <location>
        <begin position="575"/>
        <end position="766"/>
    </location>
</feature>
<evidence type="ECO:0000256" key="9">
    <source>
        <dbReference type="SAM" id="Coils"/>
    </source>
</evidence>
<dbReference type="InterPro" id="IPR011712">
    <property type="entry name" value="Sig_transdc_His_kin_sub3_dim/P"/>
</dbReference>
<feature type="transmembrane region" description="Helical" evidence="10">
    <location>
        <begin position="513"/>
        <end position="532"/>
    </location>
</feature>
<keyword evidence="13" id="KW-1185">Reference proteome</keyword>
<evidence type="ECO:0000256" key="3">
    <source>
        <dbReference type="ARBA" id="ARBA00022553"/>
    </source>
</evidence>
<evidence type="ECO:0000259" key="11">
    <source>
        <dbReference type="PROSITE" id="PS50109"/>
    </source>
</evidence>
<dbReference type="Gene3D" id="1.25.40.10">
    <property type="entry name" value="Tetratricopeptide repeat domain"/>
    <property type="match status" value="1"/>
</dbReference>
<gene>
    <name evidence="12" type="ORF">AV926_12215</name>
</gene>
<evidence type="ECO:0000256" key="6">
    <source>
        <dbReference type="ARBA" id="ARBA00022777"/>
    </source>
</evidence>
<dbReference type="PANTHER" id="PTHR24421">
    <property type="entry name" value="NITRATE/NITRITE SENSOR PROTEIN NARX-RELATED"/>
    <property type="match status" value="1"/>
</dbReference>
<evidence type="ECO:0000256" key="4">
    <source>
        <dbReference type="ARBA" id="ARBA00022679"/>
    </source>
</evidence>
<sequence>MLSLIRWLIFILLKILLTPLSHLYTKASKIALLTALLLLGTVQSVSAQSLENWEKQYKAQVNTGKLQNSVAVSYISALYANKQYDNAQKVLTQNVAAAIKRADYSSVSILYCIEAVNLRLMENNTGAEKSLDLAKQYSLKANDNETKGYVAYCEGWLNSRNGKQDQAVKNIITALKYYEESVSSTTLNKRKSLANNELSVIYNNLGEEELNEKYAKASLQYALLQSEPQTKFSAFMQMGNLYDRLYGNNPSQTNYRKLSERYFLQSIDIFNQNKEVMNNLSDLSFANNNLASLYLYSFPDNYRPKALEYAKQANAIALKLERADQIASSYGIMSTIYQVEGDTDKAIYYLLEAKNAIGKSSLVDRNIELNIYESLVEVYVEKGNFKDAFHYQQEYLELFKKLFNQDKIEIVKKLEAEFDKERQEQQLIKLQFQSDKNAQEIVLMQALAQQREQVLNNLKLSEENQRNQLKFSVLEAQKNAQQLKLSQLETEQKNKDLLTYKNIVAYKENLNTFYVASIIFFCILILLLLYAYRQRAKTMKQKDDLHKLALEQEKQNSKISTLTALLQGQEEERGRLARDLHDGLGGLLSGTKLHLTQLNDKVEGQTKQGLEKSIDQIDGAVAELRKVAHNLMPDLLVNYGLKEALEEFAIRMSNDTLDIHIEFLSYTGALSQEQQLLVYRIIQELVNNAIKHAEASQIIIQLVEEETDIVVTVEDDGKGFDINKIDLKKSAGFHNIQSRVQFMKGNLNVHAEENVGTSIEFTFPKK</sequence>
<keyword evidence="7" id="KW-0067">ATP-binding</keyword>
<keyword evidence="9" id="KW-0175">Coiled coil</keyword>
<dbReference type="InterPro" id="IPR036890">
    <property type="entry name" value="HATPase_C_sf"/>
</dbReference>
<protein>
    <recommendedName>
        <fullName evidence="2">histidine kinase</fullName>
        <ecNumber evidence="2">2.7.13.3</ecNumber>
    </recommendedName>
</protein>
<dbReference type="PROSITE" id="PS50109">
    <property type="entry name" value="HIS_KIN"/>
    <property type="match status" value="1"/>
</dbReference>
<dbReference type="Pfam" id="PF07730">
    <property type="entry name" value="HisKA_3"/>
    <property type="match status" value="1"/>
</dbReference>
<dbReference type="EMBL" id="LQNU01000064">
    <property type="protein sequence ID" value="KZE78454.1"/>
    <property type="molecule type" value="Genomic_DNA"/>
</dbReference>
<keyword evidence="4" id="KW-0808">Transferase</keyword>
<dbReference type="GO" id="GO:0000155">
    <property type="term" value="F:phosphorelay sensor kinase activity"/>
    <property type="evidence" value="ECO:0007669"/>
    <property type="project" value="InterPro"/>
</dbReference>
<dbReference type="PANTHER" id="PTHR24421:SF10">
    <property type="entry name" value="NITRATE_NITRITE SENSOR PROTEIN NARQ"/>
    <property type="match status" value="1"/>
</dbReference>
<dbReference type="CDD" id="cd16917">
    <property type="entry name" value="HATPase_UhpB-NarQ-NarX-like"/>
    <property type="match status" value="1"/>
</dbReference>
<accession>A0A161S2B9</accession>
<reference evidence="12 13" key="1">
    <citation type="submission" date="2016-01" db="EMBL/GenBank/DDBJ databases">
        <title>Whole genome sequencing of Myroides marinus L41.</title>
        <authorList>
            <person name="Hong K.W."/>
        </authorList>
    </citation>
    <scope>NUCLEOTIDE SEQUENCE [LARGE SCALE GENOMIC DNA]</scope>
    <source>
        <strain evidence="12 13">L41</strain>
    </source>
</reference>
<evidence type="ECO:0000256" key="1">
    <source>
        <dbReference type="ARBA" id="ARBA00000085"/>
    </source>
</evidence>
<dbReference type="InterPro" id="IPR005467">
    <property type="entry name" value="His_kinase_dom"/>
</dbReference>
<evidence type="ECO:0000313" key="12">
    <source>
        <dbReference type="EMBL" id="KZE78454.1"/>
    </source>
</evidence>
<dbReference type="GO" id="GO:0046983">
    <property type="term" value="F:protein dimerization activity"/>
    <property type="evidence" value="ECO:0007669"/>
    <property type="project" value="InterPro"/>
</dbReference>
<keyword evidence="8" id="KW-0902">Two-component regulatory system</keyword>
<dbReference type="GO" id="GO:0005524">
    <property type="term" value="F:ATP binding"/>
    <property type="evidence" value="ECO:0007669"/>
    <property type="project" value="UniProtKB-KW"/>
</dbReference>
<evidence type="ECO:0000256" key="7">
    <source>
        <dbReference type="ARBA" id="ARBA00022840"/>
    </source>
</evidence>
<comment type="caution">
    <text evidence="12">The sequence shown here is derived from an EMBL/GenBank/DDBJ whole genome shotgun (WGS) entry which is preliminary data.</text>
</comment>
<dbReference type="Pfam" id="PF02518">
    <property type="entry name" value="HATPase_c"/>
    <property type="match status" value="1"/>
</dbReference>
<keyword evidence="3" id="KW-0597">Phosphoprotein</keyword>
<dbReference type="SUPFAM" id="SSF48452">
    <property type="entry name" value="TPR-like"/>
    <property type="match status" value="1"/>
</dbReference>
<name>A0A161S2B9_9FLAO</name>
<dbReference type="SMART" id="SM00387">
    <property type="entry name" value="HATPase_c"/>
    <property type="match status" value="1"/>
</dbReference>